<organism evidence="2 3">
    <name type="scientific">Strongylus vulgaris</name>
    <name type="common">Blood worm</name>
    <dbReference type="NCBI Taxonomy" id="40348"/>
    <lineage>
        <taxon>Eukaryota</taxon>
        <taxon>Metazoa</taxon>
        <taxon>Ecdysozoa</taxon>
        <taxon>Nematoda</taxon>
        <taxon>Chromadorea</taxon>
        <taxon>Rhabditida</taxon>
        <taxon>Rhabditina</taxon>
        <taxon>Rhabditomorpha</taxon>
        <taxon>Strongyloidea</taxon>
        <taxon>Strongylidae</taxon>
        <taxon>Strongylus</taxon>
    </lineage>
</organism>
<dbReference type="AlphaFoldDB" id="A0A3P7JAW6"/>
<keyword evidence="1" id="KW-0472">Membrane</keyword>
<keyword evidence="1" id="KW-1133">Transmembrane helix</keyword>
<evidence type="ECO:0000256" key="1">
    <source>
        <dbReference type="SAM" id="Phobius"/>
    </source>
</evidence>
<dbReference type="Proteomes" id="UP000270094">
    <property type="component" value="Unassembled WGS sequence"/>
</dbReference>
<proteinExistence type="predicted"/>
<name>A0A3P7JAW6_STRVU</name>
<dbReference type="OrthoDB" id="5770929at2759"/>
<evidence type="ECO:0000313" key="2">
    <source>
        <dbReference type="EMBL" id="VDM82671.1"/>
    </source>
</evidence>
<protein>
    <submittedName>
        <fullName evidence="2">Uncharacterized protein</fullName>
    </submittedName>
</protein>
<evidence type="ECO:0000313" key="3">
    <source>
        <dbReference type="Proteomes" id="UP000270094"/>
    </source>
</evidence>
<sequence>MSRLISEKKKLKDLLCFRALCRKTHEKLAWSHILAESSDFTTTKKRGFFYPYEGTLYRKTHESSHGPKFWLRVLTSQPLKEGLFPLRRVNPPRTEKDFYRNYDPWVGIGTAVALILFFFVITVKSCVRHMIRKWRMHQFYKNTPSGDTQPDDVRPIVETA</sequence>
<keyword evidence="3" id="KW-1185">Reference proteome</keyword>
<gene>
    <name evidence="2" type="ORF">SVUK_LOCUS17669</name>
</gene>
<feature type="transmembrane region" description="Helical" evidence="1">
    <location>
        <begin position="105"/>
        <end position="127"/>
    </location>
</feature>
<reference evidence="2 3" key="1">
    <citation type="submission" date="2018-11" db="EMBL/GenBank/DDBJ databases">
        <authorList>
            <consortium name="Pathogen Informatics"/>
        </authorList>
    </citation>
    <scope>NUCLEOTIDE SEQUENCE [LARGE SCALE GENOMIC DNA]</scope>
</reference>
<accession>A0A3P7JAW6</accession>
<dbReference type="EMBL" id="UYYB01118774">
    <property type="protein sequence ID" value="VDM82671.1"/>
    <property type="molecule type" value="Genomic_DNA"/>
</dbReference>
<keyword evidence="1" id="KW-0812">Transmembrane</keyword>